<protein>
    <recommendedName>
        <fullName evidence="6">Heme-binding protein 1</fullName>
    </recommendedName>
</protein>
<dbReference type="GO" id="GO:0005737">
    <property type="term" value="C:cytoplasm"/>
    <property type="evidence" value="ECO:0007669"/>
    <property type="project" value="UniProtKB-SubCell"/>
</dbReference>
<proteinExistence type="evidence at transcript level"/>
<comment type="function">
    <text evidence="5">May bind free porphyrinogens that may be present in the cell and thus facilitate removal of these potentially toxic compound. Binds with a high affinity to one molecule of heme or porphyrins. It binds metalloporphyrins, free porphyrins and N-methylprotoporphyrin with similar affinities.</text>
</comment>
<evidence type="ECO:0000256" key="3">
    <source>
        <dbReference type="ARBA" id="ARBA00011245"/>
    </source>
</evidence>
<reference evidence="8" key="3">
    <citation type="journal article" date="2009" name="Nature">
        <title>The Schistosoma japonicum genome reveals features of host-parasite interplay.</title>
        <authorList>
            <person name="Liu F."/>
            <person name="Zhou Y."/>
            <person name="Wang Z.Q."/>
            <person name="Lu G."/>
            <person name="Zheng H."/>
            <person name="Brindley P.J."/>
            <person name="McManus D.P."/>
            <person name="Blair D."/>
            <person name="Zhang Q.H."/>
            <person name="Zhong Y."/>
            <person name="Wang S."/>
            <person name="Han Z.G."/>
            <person name="Chen Z."/>
        </authorList>
    </citation>
    <scope>NUCLEOTIDE SEQUENCE</scope>
    <source>
        <strain evidence="8">Anhui</strain>
    </source>
</reference>
<evidence type="ECO:0000256" key="5">
    <source>
        <dbReference type="ARBA" id="ARBA00037673"/>
    </source>
</evidence>
<accession>B3W670</accession>
<evidence type="ECO:0000313" key="8">
    <source>
        <dbReference type="EMBL" id="CAX75362.1"/>
    </source>
</evidence>
<keyword evidence="4" id="KW-0963">Cytoplasm</keyword>
<dbReference type="SUPFAM" id="SSF55136">
    <property type="entry name" value="Probable bacterial effector-binding domain"/>
    <property type="match status" value="1"/>
</dbReference>
<evidence type="ECO:0000313" key="7">
    <source>
        <dbReference type="EMBL" id="ACE06941.1"/>
    </source>
</evidence>
<reference evidence="8" key="4">
    <citation type="submission" date="2009-03" db="EMBL/GenBank/DDBJ databases">
        <authorList>
            <person name="Gang L."/>
        </authorList>
    </citation>
    <scope>NUCLEOTIDE SEQUENCE</scope>
    <source>
        <strain evidence="8">Anhui</strain>
    </source>
</reference>
<reference evidence="7" key="1">
    <citation type="journal article" date="2006" name="PLoS Pathog.">
        <title>New perspectives on host-parasite interplay by comparative transcriptomic and proteomic analyses of Schistosoma japonicum.</title>
        <authorList>
            <person name="Liu F."/>
            <person name="Lu J."/>
            <person name="Hu W."/>
            <person name="Wang S.Y."/>
            <person name="Cui S.J."/>
            <person name="Chi M."/>
            <person name="Yan Q."/>
            <person name="Wang X.R."/>
            <person name="Song H.D."/>
            <person name="Xu X.N."/>
            <person name="Wang J.J."/>
            <person name="Zhang X.L."/>
            <person name="Zhang X."/>
            <person name="Wang Z.Q."/>
            <person name="Xue C.L."/>
            <person name="Brindley P.J."/>
            <person name="McManus D.P."/>
            <person name="Yang P.Y."/>
            <person name="Feng Z."/>
            <person name="Chen Z."/>
            <person name="Han Z.G."/>
        </authorList>
    </citation>
    <scope>NUCLEOTIDE SEQUENCE</scope>
</reference>
<dbReference type="EMBL" id="FN319635">
    <property type="protein sequence ID" value="CAX75362.1"/>
    <property type="molecule type" value="mRNA"/>
</dbReference>
<evidence type="ECO:0000256" key="6">
    <source>
        <dbReference type="ARBA" id="ARBA00040755"/>
    </source>
</evidence>
<dbReference type="PANTHER" id="PTHR11220:SF1">
    <property type="entry name" value="HEME-BINDING PROTEIN 2"/>
    <property type="match status" value="1"/>
</dbReference>
<name>B3W670_SCHJA</name>
<evidence type="ECO:0000256" key="1">
    <source>
        <dbReference type="ARBA" id="ARBA00004496"/>
    </source>
</evidence>
<evidence type="ECO:0000256" key="2">
    <source>
        <dbReference type="ARBA" id="ARBA00009817"/>
    </source>
</evidence>
<dbReference type="Gene3D" id="3.20.80.10">
    <property type="entry name" value="Regulatory factor, effector binding domain"/>
    <property type="match status" value="1"/>
</dbReference>
<dbReference type="FunFam" id="3.20.80.10:FF:000003">
    <property type="entry name" value="Heme-binding protein 1"/>
    <property type="match status" value="1"/>
</dbReference>
<dbReference type="PANTHER" id="PTHR11220">
    <property type="entry name" value="HEME-BINDING PROTEIN-RELATED"/>
    <property type="match status" value="1"/>
</dbReference>
<evidence type="ECO:0000256" key="4">
    <source>
        <dbReference type="ARBA" id="ARBA00022490"/>
    </source>
</evidence>
<dbReference type="InterPro" id="IPR011256">
    <property type="entry name" value="Reg_factor_effector_dom_sf"/>
</dbReference>
<dbReference type="EMBL" id="FN319638">
    <property type="protein sequence ID" value="CAX75364.1"/>
    <property type="molecule type" value="mRNA"/>
</dbReference>
<reference evidence="7" key="2">
    <citation type="submission" date="2008-03" db="EMBL/GenBank/DDBJ databases">
        <authorList>
            <person name="Liu F."/>
            <person name="Lu J."/>
            <person name="Hu W."/>
            <person name="Wang S.-Y."/>
            <person name="Cui S.-J."/>
            <person name="Chi M."/>
            <person name="Yan Q."/>
            <person name="Wang X.-R."/>
            <person name="Song H.-D."/>
            <person name="Xu X.-N."/>
            <person name="Wang J.-J."/>
            <person name="Zhang X.-L."/>
            <person name="Zhang X."/>
            <person name="Wang Z.-Q."/>
            <person name="Xue C.-L."/>
            <person name="Brindley P.J."/>
            <person name="McManus D.P."/>
            <person name="Yang P.-Y."/>
            <person name="Feng Z."/>
            <person name="Chen Z."/>
            <person name="Han Z.-G."/>
        </authorList>
    </citation>
    <scope>NUCLEOTIDE SEQUENCE</scope>
</reference>
<dbReference type="Pfam" id="PF04832">
    <property type="entry name" value="SOUL"/>
    <property type="match status" value="1"/>
</dbReference>
<dbReference type="InterPro" id="IPR006917">
    <property type="entry name" value="SOUL_heme-bd"/>
</dbReference>
<comment type="subcellular location">
    <subcellularLocation>
        <location evidence="1">Cytoplasm</location>
    </subcellularLocation>
</comment>
<organism evidence="7">
    <name type="scientific">Schistosoma japonicum</name>
    <name type="common">Blood fluke</name>
    <dbReference type="NCBI Taxonomy" id="6182"/>
    <lineage>
        <taxon>Eukaryota</taxon>
        <taxon>Metazoa</taxon>
        <taxon>Spiralia</taxon>
        <taxon>Lophotrochozoa</taxon>
        <taxon>Platyhelminthes</taxon>
        <taxon>Trematoda</taxon>
        <taxon>Digenea</taxon>
        <taxon>Strigeidida</taxon>
        <taxon>Schistosomatoidea</taxon>
        <taxon>Schistosomatidae</taxon>
        <taxon>Schistosoma</taxon>
    </lineage>
</organism>
<dbReference type="EMBL" id="EZ000161">
    <property type="protein sequence ID" value="ACE06941.1"/>
    <property type="molecule type" value="mRNA"/>
</dbReference>
<sequence length="177" mass="20501">MVIETAPYVVLKTWTQENVELRRYDSLRWVCVLSHESSVHNAVSSCFWKLFRYIGRKNEEGTKVPMTAPVTVESKPDHTSVMKCFTVGFYIPEAFQANPPTPTEKGVFIETRPAMEVYCRTYSGHSNDEKVLDNVRKLGESLDQLGLKYTPDLFYFAGYDPPFKLTKRRNEIWFKAD</sequence>
<dbReference type="AlphaFoldDB" id="B3W670"/>
<comment type="subunit">
    <text evidence="3">Monomer.</text>
</comment>
<comment type="similarity">
    <text evidence="2">Belongs to the HEBP family.</text>
</comment>